<gene>
    <name evidence="2" type="ORF">NDU88_007887</name>
</gene>
<accession>A0AAV7RTL9</accession>
<protein>
    <submittedName>
        <fullName evidence="2">Uncharacterized protein</fullName>
    </submittedName>
</protein>
<feature type="compositionally biased region" description="Basic and acidic residues" evidence="1">
    <location>
        <begin position="91"/>
        <end position="102"/>
    </location>
</feature>
<feature type="region of interest" description="Disordered" evidence="1">
    <location>
        <begin position="1"/>
        <end position="102"/>
    </location>
</feature>
<dbReference type="Proteomes" id="UP001066276">
    <property type="component" value="Chromosome 5"/>
</dbReference>
<evidence type="ECO:0000313" key="2">
    <source>
        <dbReference type="EMBL" id="KAJ1155152.1"/>
    </source>
</evidence>
<feature type="compositionally biased region" description="Gly residues" evidence="1">
    <location>
        <begin position="77"/>
        <end position="87"/>
    </location>
</feature>
<sequence length="102" mass="10947">MALGPEGARWTEGVPRARVRGPRCGPQRNTTARKRASGHRSLDRGGAESMLRGPEKLRRKVAEPGPNRRDRVRSGLAGDGAGAGGRSLGRRSAEGLLRKPEE</sequence>
<name>A0AAV7RTL9_PLEWA</name>
<evidence type="ECO:0000313" key="3">
    <source>
        <dbReference type="Proteomes" id="UP001066276"/>
    </source>
</evidence>
<evidence type="ECO:0000256" key="1">
    <source>
        <dbReference type="SAM" id="MobiDB-lite"/>
    </source>
</evidence>
<organism evidence="2 3">
    <name type="scientific">Pleurodeles waltl</name>
    <name type="common">Iberian ribbed newt</name>
    <dbReference type="NCBI Taxonomy" id="8319"/>
    <lineage>
        <taxon>Eukaryota</taxon>
        <taxon>Metazoa</taxon>
        <taxon>Chordata</taxon>
        <taxon>Craniata</taxon>
        <taxon>Vertebrata</taxon>
        <taxon>Euteleostomi</taxon>
        <taxon>Amphibia</taxon>
        <taxon>Batrachia</taxon>
        <taxon>Caudata</taxon>
        <taxon>Salamandroidea</taxon>
        <taxon>Salamandridae</taxon>
        <taxon>Pleurodelinae</taxon>
        <taxon>Pleurodeles</taxon>
    </lineage>
</organism>
<feature type="compositionally biased region" description="Basic and acidic residues" evidence="1">
    <location>
        <begin position="53"/>
        <end position="73"/>
    </location>
</feature>
<keyword evidence="3" id="KW-1185">Reference proteome</keyword>
<reference evidence="2" key="1">
    <citation type="journal article" date="2022" name="bioRxiv">
        <title>Sequencing and chromosome-scale assembly of the giantPleurodeles waltlgenome.</title>
        <authorList>
            <person name="Brown T."/>
            <person name="Elewa A."/>
            <person name="Iarovenko S."/>
            <person name="Subramanian E."/>
            <person name="Araus A.J."/>
            <person name="Petzold A."/>
            <person name="Susuki M."/>
            <person name="Suzuki K.-i.T."/>
            <person name="Hayashi T."/>
            <person name="Toyoda A."/>
            <person name="Oliveira C."/>
            <person name="Osipova E."/>
            <person name="Leigh N.D."/>
            <person name="Simon A."/>
            <person name="Yun M.H."/>
        </authorList>
    </citation>
    <scope>NUCLEOTIDE SEQUENCE</scope>
    <source>
        <strain evidence="2">20211129_DDA</strain>
        <tissue evidence="2">Liver</tissue>
    </source>
</reference>
<dbReference type="EMBL" id="JANPWB010000009">
    <property type="protein sequence ID" value="KAJ1155152.1"/>
    <property type="molecule type" value="Genomic_DNA"/>
</dbReference>
<comment type="caution">
    <text evidence="2">The sequence shown here is derived from an EMBL/GenBank/DDBJ whole genome shotgun (WGS) entry which is preliminary data.</text>
</comment>
<proteinExistence type="predicted"/>
<dbReference type="AlphaFoldDB" id="A0AAV7RTL9"/>